<gene>
    <name evidence="9" type="ORF">HNV11_22160</name>
</gene>
<dbReference type="Proteomes" id="UP000502756">
    <property type="component" value="Chromosome"/>
</dbReference>
<keyword evidence="6 7" id="KW-0472">Membrane</keyword>
<feature type="transmembrane region" description="Helical" evidence="7">
    <location>
        <begin position="307"/>
        <end position="331"/>
    </location>
</feature>
<feature type="transmembrane region" description="Helical" evidence="7">
    <location>
        <begin position="206"/>
        <end position="224"/>
    </location>
</feature>
<organism evidence="9 10">
    <name type="scientific">Spirosoma taeanense</name>
    <dbReference type="NCBI Taxonomy" id="2735870"/>
    <lineage>
        <taxon>Bacteria</taxon>
        <taxon>Pseudomonadati</taxon>
        <taxon>Bacteroidota</taxon>
        <taxon>Cytophagia</taxon>
        <taxon>Cytophagales</taxon>
        <taxon>Cytophagaceae</taxon>
        <taxon>Spirosoma</taxon>
    </lineage>
</organism>
<accession>A0A6M5YF28</accession>
<evidence type="ECO:0000256" key="4">
    <source>
        <dbReference type="ARBA" id="ARBA00022692"/>
    </source>
</evidence>
<evidence type="ECO:0000256" key="6">
    <source>
        <dbReference type="ARBA" id="ARBA00023136"/>
    </source>
</evidence>
<evidence type="ECO:0000256" key="7">
    <source>
        <dbReference type="SAM" id="Phobius"/>
    </source>
</evidence>
<evidence type="ECO:0000256" key="1">
    <source>
        <dbReference type="ARBA" id="ARBA00004651"/>
    </source>
</evidence>
<dbReference type="KEGG" id="stae:HNV11_22160"/>
<keyword evidence="5 7" id="KW-1133">Transmembrane helix</keyword>
<dbReference type="InterPro" id="IPR002656">
    <property type="entry name" value="Acyl_transf_3_dom"/>
</dbReference>
<feature type="transmembrane region" description="Helical" evidence="7">
    <location>
        <begin position="35"/>
        <end position="58"/>
    </location>
</feature>
<dbReference type="PANTHER" id="PTHR40074:SF2">
    <property type="entry name" value="O-ACETYLTRANSFERASE WECH"/>
    <property type="match status" value="1"/>
</dbReference>
<keyword evidence="10" id="KW-1185">Reference proteome</keyword>
<evidence type="ECO:0000256" key="5">
    <source>
        <dbReference type="ARBA" id="ARBA00022989"/>
    </source>
</evidence>
<comment type="subcellular location">
    <subcellularLocation>
        <location evidence="1">Cell membrane</location>
        <topology evidence="1">Multi-pass membrane protein</topology>
    </subcellularLocation>
</comment>
<comment type="similarity">
    <text evidence="2">Belongs to the acyltransferase 3 family.</text>
</comment>
<dbReference type="AlphaFoldDB" id="A0A6M5YF28"/>
<feature type="domain" description="Acyltransferase 3" evidence="8">
    <location>
        <begin position="2"/>
        <end position="327"/>
    </location>
</feature>
<feature type="transmembrane region" description="Helical" evidence="7">
    <location>
        <begin position="78"/>
        <end position="100"/>
    </location>
</feature>
<dbReference type="GO" id="GO:0016413">
    <property type="term" value="F:O-acetyltransferase activity"/>
    <property type="evidence" value="ECO:0007669"/>
    <property type="project" value="TreeGrafter"/>
</dbReference>
<dbReference type="EMBL" id="CP053435">
    <property type="protein sequence ID" value="QJW91891.1"/>
    <property type="molecule type" value="Genomic_DNA"/>
</dbReference>
<reference evidence="9 10" key="1">
    <citation type="submission" date="2020-05" db="EMBL/GenBank/DDBJ databases">
        <title>Genome sequencing of Spirosoma sp. TS118.</title>
        <authorList>
            <person name="Lee J.-H."/>
            <person name="Jeong S."/>
            <person name="Zhao L."/>
            <person name="Jung J.-H."/>
            <person name="Kim M.-K."/>
            <person name="Lim S."/>
        </authorList>
    </citation>
    <scope>NUCLEOTIDE SEQUENCE [LARGE SCALE GENOMIC DNA]</scope>
    <source>
        <strain evidence="9 10">TS118</strain>
    </source>
</reference>
<evidence type="ECO:0000256" key="2">
    <source>
        <dbReference type="ARBA" id="ARBA00007400"/>
    </source>
</evidence>
<keyword evidence="4 7" id="KW-0812">Transmembrane</keyword>
<dbReference type="RefSeq" id="WP_171741742.1">
    <property type="nucleotide sequence ID" value="NZ_CP053435.1"/>
</dbReference>
<dbReference type="PANTHER" id="PTHR40074">
    <property type="entry name" value="O-ACETYLTRANSFERASE WECH"/>
    <property type="match status" value="1"/>
</dbReference>
<protein>
    <submittedName>
        <fullName evidence="9">Acyltransferase</fullName>
    </submittedName>
</protein>
<dbReference type="GO" id="GO:0005886">
    <property type="term" value="C:plasma membrane"/>
    <property type="evidence" value="ECO:0007669"/>
    <property type="project" value="UniProtKB-SubCell"/>
</dbReference>
<evidence type="ECO:0000259" key="8">
    <source>
        <dbReference type="Pfam" id="PF01757"/>
    </source>
</evidence>
<proteinExistence type="inferred from homology"/>
<evidence type="ECO:0000313" key="9">
    <source>
        <dbReference type="EMBL" id="QJW91891.1"/>
    </source>
</evidence>
<name>A0A6M5YF28_9BACT</name>
<keyword evidence="3" id="KW-1003">Cell membrane</keyword>
<sequence>MVSIVYEHSLAMPSVINDSVPENPFDIFTPGQAQAMLLLVQPLKFGTICFFTISGFLLGKNLKAGQSPWRYYKRRLIVVGIPFLVAFGLFYAKSVGFGFFKGTFTIGSEMVAALATKLWMVLFFTTYWFIANFLAALGILLLFWRYTRSAWFGWVTGAVSLVYAINIHFVWFEPRHTFAVPAFVFYLWLGVYIARTPNLIERLQRLPSLWTTAALLITLLMALAESHYLHKSGSIEPTNSLRLTNQLFSLAIFVWLLGHNFLKYLPFLDPRNESFGVYLYHLFVVSALNKASLALPSMKVLNFQPVFSGLELVGVSLLRFLIIYSITLLFVKIVNRTRFKWLFGNR</sequence>
<feature type="transmembrane region" description="Helical" evidence="7">
    <location>
        <begin position="244"/>
        <end position="265"/>
    </location>
</feature>
<keyword evidence="9" id="KW-0808">Transferase</keyword>
<dbReference type="Pfam" id="PF01757">
    <property type="entry name" value="Acyl_transf_3"/>
    <property type="match status" value="1"/>
</dbReference>
<feature type="transmembrane region" description="Helical" evidence="7">
    <location>
        <begin position="151"/>
        <end position="172"/>
    </location>
</feature>
<keyword evidence="9" id="KW-0012">Acyltransferase</keyword>
<dbReference type="GO" id="GO:0009246">
    <property type="term" value="P:enterobacterial common antigen biosynthetic process"/>
    <property type="evidence" value="ECO:0007669"/>
    <property type="project" value="TreeGrafter"/>
</dbReference>
<feature type="transmembrane region" description="Helical" evidence="7">
    <location>
        <begin position="277"/>
        <end position="295"/>
    </location>
</feature>
<feature type="transmembrane region" description="Helical" evidence="7">
    <location>
        <begin position="120"/>
        <end position="144"/>
    </location>
</feature>
<evidence type="ECO:0000256" key="3">
    <source>
        <dbReference type="ARBA" id="ARBA00022475"/>
    </source>
</evidence>
<feature type="transmembrane region" description="Helical" evidence="7">
    <location>
        <begin position="178"/>
        <end position="194"/>
    </location>
</feature>
<evidence type="ECO:0000313" key="10">
    <source>
        <dbReference type="Proteomes" id="UP000502756"/>
    </source>
</evidence>